<comment type="caution">
    <text evidence="2">The sequence shown here is derived from an EMBL/GenBank/DDBJ whole genome shotgun (WGS) entry which is preliminary data.</text>
</comment>
<organism evidence="2 3">
    <name type="scientific">Friedmanniomyces endolithicus</name>
    <dbReference type="NCBI Taxonomy" id="329885"/>
    <lineage>
        <taxon>Eukaryota</taxon>
        <taxon>Fungi</taxon>
        <taxon>Dikarya</taxon>
        <taxon>Ascomycota</taxon>
        <taxon>Pezizomycotina</taxon>
        <taxon>Dothideomycetes</taxon>
        <taxon>Dothideomycetidae</taxon>
        <taxon>Mycosphaerellales</taxon>
        <taxon>Teratosphaeriaceae</taxon>
        <taxon>Friedmanniomyces</taxon>
    </lineage>
</organism>
<dbReference type="AlphaFoldDB" id="A0AAN6L1L3"/>
<evidence type="ECO:0000256" key="1">
    <source>
        <dbReference type="SAM" id="MobiDB-lite"/>
    </source>
</evidence>
<reference evidence="2" key="1">
    <citation type="submission" date="2023-06" db="EMBL/GenBank/DDBJ databases">
        <title>Black Yeasts Isolated from many extreme environments.</title>
        <authorList>
            <person name="Coleine C."/>
            <person name="Stajich J.E."/>
            <person name="Selbmann L."/>
        </authorList>
    </citation>
    <scope>NUCLEOTIDE SEQUENCE</scope>
    <source>
        <strain evidence="2">CCFEE 5200</strain>
    </source>
</reference>
<evidence type="ECO:0000313" key="3">
    <source>
        <dbReference type="Proteomes" id="UP001175353"/>
    </source>
</evidence>
<keyword evidence="3" id="KW-1185">Reference proteome</keyword>
<protein>
    <submittedName>
        <fullName evidence="2">Uncharacterized protein</fullName>
    </submittedName>
</protein>
<dbReference type="EMBL" id="JAUJLE010000006">
    <property type="protein sequence ID" value="KAK1013239.1"/>
    <property type="molecule type" value="Genomic_DNA"/>
</dbReference>
<proteinExistence type="predicted"/>
<name>A0AAN6L1L3_9PEZI</name>
<feature type="compositionally biased region" description="Basic and acidic residues" evidence="1">
    <location>
        <begin position="194"/>
        <end position="205"/>
    </location>
</feature>
<sequence>MYNNRNGTYHADRASTMYDDQNGNSHDDRAVRLLGDLKSFIDTNRSVDENAIHQYLTSMHDPLQDSTYRSVWREAVGYAYDSIGHLQQRQNAYYLRARGLAHDSWQTARGEELTRFVQDPYPRDEHGQRVRVAEVPMYDAVALDDEVMLTVAALRARLILLLRAIAIKVVMCDGFSTVIMDYLNAGPAVGSPAESRRHDQGRTQRDVAPPETPGYMQSRVTSTRHGEGEQEYRIRGAGGDSGAPWWVPSPALHPSRPAQQPSMTPRVQASPAFRSGAPLPPSGPARHRQWEWTAKGPDGDALLVAAWKAWSAGSVGRLTSSIMDKKGSASTEDCMLGDGDTLP</sequence>
<evidence type="ECO:0000313" key="2">
    <source>
        <dbReference type="EMBL" id="KAK1013239.1"/>
    </source>
</evidence>
<accession>A0AAN6L1L3</accession>
<gene>
    <name evidence="2" type="ORF">LTR91_001551</name>
</gene>
<feature type="region of interest" description="Disordered" evidence="1">
    <location>
        <begin position="188"/>
        <end position="229"/>
    </location>
</feature>
<dbReference type="Proteomes" id="UP001175353">
    <property type="component" value="Unassembled WGS sequence"/>
</dbReference>